<proteinExistence type="predicted"/>
<comment type="caution">
    <text evidence="1">The sequence shown here is derived from an EMBL/GenBank/DDBJ whole genome shotgun (WGS) entry which is preliminary data.</text>
</comment>
<evidence type="ECO:0000313" key="2">
    <source>
        <dbReference type="Proteomes" id="UP000266906"/>
    </source>
</evidence>
<evidence type="ECO:0000313" key="1">
    <source>
        <dbReference type="EMBL" id="RPE33837.1"/>
    </source>
</evidence>
<organism evidence="1 2">
    <name type="scientific">Kitasatospora cineracea</name>
    <dbReference type="NCBI Taxonomy" id="88074"/>
    <lineage>
        <taxon>Bacteria</taxon>
        <taxon>Bacillati</taxon>
        <taxon>Actinomycetota</taxon>
        <taxon>Actinomycetes</taxon>
        <taxon>Kitasatosporales</taxon>
        <taxon>Streptomycetaceae</taxon>
        <taxon>Kitasatospora</taxon>
    </lineage>
</organism>
<keyword evidence="2" id="KW-1185">Reference proteome</keyword>
<protein>
    <submittedName>
        <fullName evidence="1">Uncharacterized protein</fullName>
    </submittedName>
</protein>
<dbReference type="AlphaFoldDB" id="A0A3N4RZA1"/>
<dbReference type="EMBL" id="RKQG01000001">
    <property type="protein sequence ID" value="RPE33837.1"/>
    <property type="molecule type" value="Genomic_DNA"/>
</dbReference>
<accession>A0A3N4RZA1</accession>
<name>A0A3N4RZA1_9ACTN</name>
<dbReference type="Proteomes" id="UP000266906">
    <property type="component" value="Unassembled WGS sequence"/>
</dbReference>
<dbReference type="RefSeq" id="WP_244259871.1">
    <property type="nucleotide sequence ID" value="NZ_RKQG01000001.1"/>
</dbReference>
<gene>
    <name evidence="1" type="ORF">EDD38_2140</name>
</gene>
<reference evidence="1 2" key="1">
    <citation type="submission" date="2018-11" db="EMBL/GenBank/DDBJ databases">
        <title>Sequencing the genomes of 1000 actinobacteria strains.</title>
        <authorList>
            <person name="Klenk H.-P."/>
        </authorList>
    </citation>
    <scope>NUCLEOTIDE SEQUENCE [LARGE SCALE GENOMIC DNA]</scope>
    <source>
        <strain evidence="1 2">DSM 44781</strain>
    </source>
</reference>
<sequence length="381" mass="42129">MAVYDNRRRTDPAPKRATESSAEFFNRIAGPFWDQIREVVNEWWSHFPDHVRPGLLGRLVDRNSDSNVHSALWELYLHEMLIGSGCTVQIEQQVGARGKYPDFLVTHGGVQFVLEAIWTAQRVGGGEPGRTPPQLVEAIDRVPSPNFFVAYQLDVAGPTTPPQRRLKAELAKWLYGLDPDRVVAAQGQGVPLPRHVWQEAGWRITFDAIPRSPDRRGDPTARTIGVHTSVWLDEDLNPVLGAVRRKGGKYGEMNLPFIVAVGNEAVFPEDSTTGAALYGTLGGRDPGRASEGYWDISEGHPHSRVSGVLVVDNPGPWNWARRTPVLWRSPYPESMPAPVLPIWEAASLVGAEVVRVPAERPVNSALGLPDHWPVGAPFPRS</sequence>